<dbReference type="Proteomes" id="UP001234297">
    <property type="component" value="Chromosome 10"/>
</dbReference>
<protein>
    <submittedName>
        <fullName evidence="1">Uncharacterized protein</fullName>
    </submittedName>
</protein>
<comment type="caution">
    <text evidence="1">The sequence shown here is derived from an EMBL/GenBank/DDBJ whole genome shotgun (WGS) entry which is preliminary data.</text>
</comment>
<gene>
    <name evidence="1" type="ORF">MRB53_031253</name>
</gene>
<sequence length="112" mass="11515">MGAPAAGRVPERDENPRLEFDAAAGKVRRKAPDSVVVQGTGDGGEADSDGGFVALGLGREGDGSLSKDCRAVDDGDITGVVYGGQLLIAVADGEYDLPLRGEIGGGDWWRRG</sequence>
<keyword evidence="2" id="KW-1185">Reference proteome</keyword>
<evidence type="ECO:0000313" key="2">
    <source>
        <dbReference type="Proteomes" id="UP001234297"/>
    </source>
</evidence>
<name>A0ACC2KP02_PERAE</name>
<proteinExistence type="predicted"/>
<evidence type="ECO:0000313" key="1">
    <source>
        <dbReference type="EMBL" id="KAJ8622724.1"/>
    </source>
</evidence>
<reference evidence="1 2" key="1">
    <citation type="journal article" date="2022" name="Hortic Res">
        <title>A haplotype resolved chromosomal level avocado genome allows analysis of novel avocado genes.</title>
        <authorList>
            <person name="Nath O."/>
            <person name="Fletcher S.J."/>
            <person name="Hayward A."/>
            <person name="Shaw L.M."/>
            <person name="Masouleh A.K."/>
            <person name="Furtado A."/>
            <person name="Henry R.J."/>
            <person name="Mitter N."/>
        </authorList>
    </citation>
    <scope>NUCLEOTIDE SEQUENCE [LARGE SCALE GENOMIC DNA]</scope>
    <source>
        <strain evidence="2">cv. Hass</strain>
    </source>
</reference>
<accession>A0ACC2KP02</accession>
<dbReference type="EMBL" id="CM056818">
    <property type="protein sequence ID" value="KAJ8622724.1"/>
    <property type="molecule type" value="Genomic_DNA"/>
</dbReference>
<organism evidence="1 2">
    <name type="scientific">Persea americana</name>
    <name type="common">Avocado</name>
    <dbReference type="NCBI Taxonomy" id="3435"/>
    <lineage>
        <taxon>Eukaryota</taxon>
        <taxon>Viridiplantae</taxon>
        <taxon>Streptophyta</taxon>
        <taxon>Embryophyta</taxon>
        <taxon>Tracheophyta</taxon>
        <taxon>Spermatophyta</taxon>
        <taxon>Magnoliopsida</taxon>
        <taxon>Magnoliidae</taxon>
        <taxon>Laurales</taxon>
        <taxon>Lauraceae</taxon>
        <taxon>Persea</taxon>
    </lineage>
</organism>